<dbReference type="InterPro" id="IPR036259">
    <property type="entry name" value="MFS_trans_sf"/>
</dbReference>
<dbReference type="RefSeq" id="WP_250636002.1">
    <property type="nucleotide sequence ID" value="NZ_CP098324.1"/>
</dbReference>
<evidence type="ECO:0000256" key="3">
    <source>
        <dbReference type="ARBA" id="ARBA00022475"/>
    </source>
</evidence>
<dbReference type="InterPro" id="IPR020846">
    <property type="entry name" value="MFS_dom"/>
</dbReference>
<reference evidence="9" key="1">
    <citation type="submission" date="2022-05" db="EMBL/GenBank/DDBJ databases">
        <title>Tracking Rickettsia raoultii infection dynamics in vivo by bioorthogonal metabolic labeling.</title>
        <authorList>
            <person name="Zhu D.-Y."/>
            <person name="Jia N."/>
            <person name="Li C."/>
            <person name="Zhang M.-Z."/>
            <person name="Liu H.-B."/>
            <person name="Cao W.-C."/>
        </authorList>
    </citation>
    <scope>NUCLEOTIDE SEQUENCE</scope>
    <source>
        <strain evidence="9">BIME</strain>
    </source>
</reference>
<dbReference type="Proteomes" id="UP001056268">
    <property type="component" value="Chromosome"/>
</dbReference>
<evidence type="ECO:0000313" key="9">
    <source>
        <dbReference type="EMBL" id="URW77471.1"/>
    </source>
</evidence>
<dbReference type="SUPFAM" id="SSF103473">
    <property type="entry name" value="MFS general substrate transporter"/>
    <property type="match status" value="1"/>
</dbReference>
<organism evidence="9 10">
    <name type="scientific">Rickettsia conorii subsp. raoultii</name>
    <dbReference type="NCBI Taxonomy" id="369822"/>
    <lineage>
        <taxon>Bacteria</taxon>
        <taxon>Pseudomonadati</taxon>
        <taxon>Pseudomonadota</taxon>
        <taxon>Alphaproteobacteria</taxon>
        <taxon>Rickettsiales</taxon>
        <taxon>Rickettsiaceae</taxon>
        <taxon>Rickettsieae</taxon>
        <taxon>Rickettsia</taxon>
        <taxon>spotted fever group</taxon>
    </lineage>
</organism>
<evidence type="ECO:0000256" key="2">
    <source>
        <dbReference type="ARBA" id="ARBA00022448"/>
    </source>
</evidence>
<evidence type="ECO:0000256" key="4">
    <source>
        <dbReference type="ARBA" id="ARBA00022692"/>
    </source>
</evidence>
<keyword evidence="3" id="KW-1003">Cell membrane</keyword>
<evidence type="ECO:0000256" key="5">
    <source>
        <dbReference type="ARBA" id="ARBA00022989"/>
    </source>
</evidence>
<comment type="subcellular location">
    <subcellularLocation>
        <location evidence="1">Cell membrane</location>
        <topology evidence="1">Multi-pass membrane protein</topology>
    </subcellularLocation>
</comment>
<evidence type="ECO:0000259" key="8">
    <source>
        <dbReference type="PROSITE" id="PS50850"/>
    </source>
</evidence>
<name>A0ABY4TYM2_RICCR</name>
<keyword evidence="6 7" id="KW-0472">Membrane</keyword>
<sequence>MAVLLNELFFPEADARVASLYSAIAYCATYVFRPIGALIFGWIGDTIGRKATVIITTFLMSLCCLIMANYKNLC</sequence>
<gene>
    <name evidence="9" type="ORF">NBT09_05585</name>
</gene>
<feature type="domain" description="Major facilitator superfamily (MFS) profile" evidence="8">
    <location>
        <begin position="1"/>
        <end position="74"/>
    </location>
</feature>
<keyword evidence="5 7" id="KW-1133">Transmembrane helix</keyword>
<evidence type="ECO:0000256" key="6">
    <source>
        <dbReference type="ARBA" id="ARBA00023136"/>
    </source>
</evidence>
<dbReference type="PANTHER" id="PTHR43045:SF1">
    <property type="entry name" value="SHIKIMATE TRANSPORTER"/>
    <property type="match status" value="1"/>
</dbReference>
<dbReference type="Gene3D" id="1.20.1250.20">
    <property type="entry name" value="MFS general substrate transporter like domains"/>
    <property type="match status" value="1"/>
</dbReference>
<keyword evidence="10" id="KW-1185">Reference proteome</keyword>
<evidence type="ECO:0000256" key="7">
    <source>
        <dbReference type="SAM" id="Phobius"/>
    </source>
</evidence>
<dbReference type="PANTHER" id="PTHR43045">
    <property type="entry name" value="SHIKIMATE TRANSPORTER"/>
    <property type="match status" value="1"/>
</dbReference>
<proteinExistence type="predicted"/>
<dbReference type="InterPro" id="IPR005828">
    <property type="entry name" value="MFS_sugar_transport-like"/>
</dbReference>
<feature type="transmembrane region" description="Helical" evidence="7">
    <location>
        <begin position="51"/>
        <end position="70"/>
    </location>
</feature>
<dbReference type="EMBL" id="CP098324">
    <property type="protein sequence ID" value="URW77471.1"/>
    <property type="molecule type" value="Genomic_DNA"/>
</dbReference>
<evidence type="ECO:0000256" key="1">
    <source>
        <dbReference type="ARBA" id="ARBA00004651"/>
    </source>
</evidence>
<dbReference type="PROSITE" id="PS50850">
    <property type="entry name" value="MFS"/>
    <property type="match status" value="1"/>
</dbReference>
<dbReference type="Pfam" id="PF00083">
    <property type="entry name" value="Sugar_tr"/>
    <property type="match status" value="1"/>
</dbReference>
<protein>
    <submittedName>
        <fullName evidence="9">MFS transporter</fullName>
    </submittedName>
</protein>
<feature type="transmembrane region" description="Helical" evidence="7">
    <location>
        <begin position="20"/>
        <end position="44"/>
    </location>
</feature>
<evidence type="ECO:0000313" key="10">
    <source>
        <dbReference type="Proteomes" id="UP001056268"/>
    </source>
</evidence>
<keyword evidence="4 7" id="KW-0812">Transmembrane</keyword>
<accession>A0ABY4TYM2</accession>
<keyword evidence="2" id="KW-0813">Transport</keyword>